<proteinExistence type="predicted"/>
<evidence type="ECO:0000256" key="2">
    <source>
        <dbReference type="SAM" id="Phobius"/>
    </source>
</evidence>
<evidence type="ECO:0000313" key="3">
    <source>
        <dbReference type="EMBL" id="MDE4907049.1"/>
    </source>
</evidence>
<reference evidence="3" key="1">
    <citation type="submission" date="2022-01" db="EMBL/GenBank/DDBJ databases">
        <title>Draft genome of Methanogenium marinum DSM 15558.</title>
        <authorList>
            <person name="Chen S.-C."/>
            <person name="You Y.-T."/>
        </authorList>
    </citation>
    <scope>NUCLEOTIDE SEQUENCE</scope>
    <source>
        <strain evidence="3">DSM 15558</strain>
    </source>
</reference>
<dbReference type="Proteomes" id="UP001143747">
    <property type="component" value="Unassembled WGS sequence"/>
</dbReference>
<organism evidence="3 4">
    <name type="scientific">Methanogenium marinum</name>
    <dbReference type="NCBI Taxonomy" id="348610"/>
    <lineage>
        <taxon>Archaea</taxon>
        <taxon>Methanobacteriati</taxon>
        <taxon>Methanobacteriota</taxon>
        <taxon>Stenosarchaea group</taxon>
        <taxon>Methanomicrobia</taxon>
        <taxon>Methanomicrobiales</taxon>
        <taxon>Methanomicrobiaceae</taxon>
        <taxon>Methanogenium</taxon>
    </lineage>
</organism>
<dbReference type="EMBL" id="JAKELO010000001">
    <property type="protein sequence ID" value="MDE4907049.1"/>
    <property type="molecule type" value="Genomic_DNA"/>
</dbReference>
<protein>
    <submittedName>
        <fullName evidence="3">Uncharacterized protein</fullName>
    </submittedName>
</protein>
<sequence length="68" mass="7760">MIGTTPEGVMLILFGIVIVFLLFVMKLMHTRINQLLEEMNSLNGKVNLTSSEVEELTKNVEEFKNTNF</sequence>
<feature type="transmembrane region" description="Helical" evidence="2">
    <location>
        <begin position="6"/>
        <end position="25"/>
    </location>
</feature>
<evidence type="ECO:0000313" key="4">
    <source>
        <dbReference type="Proteomes" id="UP001143747"/>
    </source>
</evidence>
<accession>A0A9Q4KR51</accession>
<evidence type="ECO:0000256" key="1">
    <source>
        <dbReference type="SAM" id="Coils"/>
    </source>
</evidence>
<keyword evidence="2" id="KW-1133">Transmembrane helix</keyword>
<dbReference type="AlphaFoldDB" id="A0A9Q4KR51"/>
<keyword evidence="2" id="KW-0812">Transmembrane</keyword>
<comment type="caution">
    <text evidence="3">The sequence shown here is derived from an EMBL/GenBank/DDBJ whole genome shotgun (WGS) entry which is preliminary data.</text>
</comment>
<dbReference type="RefSeq" id="WP_274923711.1">
    <property type="nucleotide sequence ID" value="NZ_JAKELO010000001.1"/>
</dbReference>
<gene>
    <name evidence="3" type="ORF">L0665_00200</name>
</gene>
<keyword evidence="1" id="KW-0175">Coiled coil</keyword>
<name>A0A9Q4KR51_9EURY</name>
<keyword evidence="2" id="KW-0472">Membrane</keyword>
<keyword evidence="4" id="KW-1185">Reference proteome</keyword>
<feature type="coiled-coil region" evidence="1">
    <location>
        <begin position="25"/>
        <end position="66"/>
    </location>
</feature>